<name>A0A9W6RB15_9ACTN</name>
<dbReference type="Proteomes" id="UP001165135">
    <property type="component" value="Unassembled WGS sequence"/>
</dbReference>
<evidence type="ECO:0000256" key="1">
    <source>
        <dbReference type="SAM" id="MobiDB-lite"/>
    </source>
</evidence>
<protein>
    <recommendedName>
        <fullName evidence="4">WXG100 family type VII secretion target</fullName>
    </recommendedName>
</protein>
<feature type="region of interest" description="Disordered" evidence="1">
    <location>
        <begin position="408"/>
        <end position="428"/>
    </location>
</feature>
<dbReference type="Gene3D" id="1.20.1260.20">
    <property type="entry name" value="PPE superfamily"/>
    <property type="match status" value="1"/>
</dbReference>
<evidence type="ECO:0008006" key="4">
    <source>
        <dbReference type="Google" id="ProtNLM"/>
    </source>
</evidence>
<evidence type="ECO:0000313" key="3">
    <source>
        <dbReference type="Proteomes" id="UP001165135"/>
    </source>
</evidence>
<gene>
    <name evidence="2" type="ORF">Airi01_005960</name>
</gene>
<dbReference type="RefSeq" id="WP_285617341.1">
    <property type="nucleotide sequence ID" value="NZ_BSTJ01000001.1"/>
</dbReference>
<organism evidence="2 3">
    <name type="scientific">Actinoallomurus iriomotensis</name>
    <dbReference type="NCBI Taxonomy" id="478107"/>
    <lineage>
        <taxon>Bacteria</taxon>
        <taxon>Bacillati</taxon>
        <taxon>Actinomycetota</taxon>
        <taxon>Actinomycetes</taxon>
        <taxon>Streptosporangiales</taxon>
        <taxon>Thermomonosporaceae</taxon>
        <taxon>Actinoallomurus</taxon>
    </lineage>
</organism>
<dbReference type="EMBL" id="BSTJ01000001">
    <property type="protein sequence ID" value="GLY72329.1"/>
    <property type="molecule type" value="Genomic_DNA"/>
</dbReference>
<comment type="caution">
    <text evidence="2">The sequence shown here is derived from an EMBL/GenBank/DDBJ whole genome shotgun (WGS) entry which is preliminary data.</text>
</comment>
<accession>A0A9W6RB15</accession>
<evidence type="ECO:0000313" key="2">
    <source>
        <dbReference type="EMBL" id="GLY72329.1"/>
    </source>
</evidence>
<reference evidence="2" key="1">
    <citation type="submission" date="2023-03" db="EMBL/GenBank/DDBJ databases">
        <title>Actinoallomurus iriomotensis NBRC 103681.</title>
        <authorList>
            <person name="Ichikawa N."/>
            <person name="Sato H."/>
            <person name="Tonouchi N."/>
        </authorList>
    </citation>
    <scope>NUCLEOTIDE SEQUENCE</scope>
    <source>
        <strain evidence="2">NBRC 103681</strain>
    </source>
</reference>
<proteinExistence type="predicted"/>
<dbReference type="InterPro" id="IPR038332">
    <property type="entry name" value="PPE_sf"/>
</dbReference>
<dbReference type="AlphaFoldDB" id="A0A9W6RB15"/>
<sequence length="538" mass="58361">MKSSSTVVFDSAALRRAASGIDLLLSRVAGFEQAAGQAAGSLAETHPWGLLGEVYLREGCTSMMNGFGEHLRHMNDALTGARDRIARSADTYSAAGEYCLDVLNSVREDQAAASGALRQLNPASRFYNEHRILNGAMIALPYPLGSLGSSTLDGVRFIGDLTSGDPYNISTDLANLGADATQALFEIPQALIWMSRNPLDYLVQTGITFLLNAFYWTKYLADCVTGDPIATGQAAYNYDSLAQGCHQLAKDLTTALNASLANGNWHGSAADAARDRLTMLRDGIDDTGRNADQIASLLQLTSSIMGAVEGIVKGTIAGVIFWAVKYWMAAQLVAAGTGGTSEIVVVAKIHEESAEAATRLGRLIKRVETFLAKVAALLRRLGRSLQNTEKRAFTALRKSPWGEKFLNHKRGGQQPLNRMRQDNGLGKHAVLEPRDVRRSIGIAAKEQPRIRLYDEYGLGRYRVDMNGELYPGGRSKTSPVRYSLKIHEPDKMTSNYAGVVFCTARSVLPFGRAIQYKVRADDAPPGATIDRELDALDL</sequence>